<dbReference type="EMBL" id="VUJX02000003">
    <property type="protein sequence ID" value="KAL0939670.1"/>
    <property type="molecule type" value="Genomic_DNA"/>
</dbReference>
<dbReference type="Proteomes" id="UP000805649">
    <property type="component" value="Unassembled WGS sequence"/>
</dbReference>
<sequence>MTSPQDFKSLQDKIQSALVATTRSVNRIAAEDLAFQRAVNPGVGDDLDAKTERLLELSTTLLKSAAEICGLNAPKLEDADDVDMRWRGIVDVIDSVLEKADTSIDEYTGALKRKDAPTADVSPKTKTTTGTDKVIRNANITKPQLNFDPPVDNNVPWKPVITSKPHAKVPLEQSLVPSETDAGFVQYDTTISLLSPLPATFNSPIVSKKKHKRLKRPFVRVTDSPIRYKHPYETEILEAKYPDRVYEQAEPIPWQPVEKTEPTWVDTYEGVLEMLEELKKAKEIAVDLEHHDYRTYVGLTSLMQISTREKDWIVDTLKPWRQQLQVLNEVFADPNIIKVFHGAYMDIVWLQRDLGLYVNGLFDTFFACEVLNYPQKSLAFLLSKFANFNADKRYQMADWRMRPLPTEMLYYARSDTHYLLYVYDKIRNELVMKSDRGNPSTDYIEMVLQKSKAQSLGRYEGDFFDPVSGKGGKGWYGSLLKHPSPFSGQQFAVYRAIWAWRDEVARREDESTAYVLPNAIVGDIAKRMPPDAKALHALIPNNAFIARRNVNDLWVRYQEAREKGVNEPSLFEFFRSDMPTTAAKPLAEVAEDEAVDAALEPAQLKQSQLFGGMPLSSAWEATSSAANGLGEYVMLPWQKFVQEVATIEASAQEDVAMEGGVEEDAKASAAAAPEPEVEEEFTLKAGTKRKTPAQDASDASEDESDSDESSIDFVLERPGSQTTPRGKKGKAKHTEGERKANVDAKRAAKVARYTEDYTRAQAEVERLTGEVAQNPASSTQLEEAQGVAQEKKEKLDNYVKALGNRKSKAERKAEKKALKDAKKKDKNAKKADKKAKKEAKKEAKAANNEGENEEEAFNYGQAASVLHANRSGGSRVPKPTFDPYSKTGDDAPKAARKAPPARGERSATFKR</sequence>
<keyword evidence="1" id="KW-0378">Hydrolase</keyword>
<gene>
    <name evidence="1" type="ORF">CTRU02_206280</name>
</gene>
<keyword evidence="1" id="KW-0540">Nuclease</keyword>
<evidence type="ECO:0000313" key="2">
    <source>
        <dbReference type="Proteomes" id="UP000805649"/>
    </source>
</evidence>
<evidence type="ECO:0000313" key="1">
    <source>
        <dbReference type="EMBL" id="KAL0939670.1"/>
    </source>
</evidence>
<reference evidence="1 2" key="1">
    <citation type="journal article" date="2020" name="Phytopathology">
        <title>Genome Sequence Resources of Colletotrichum truncatum, C. plurivorum, C. musicola, and C. sojae: Four Species Pathogenic to Soybean (Glycine max).</title>
        <authorList>
            <person name="Rogerio F."/>
            <person name="Boufleur T.R."/>
            <person name="Ciampi-Guillardi M."/>
            <person name="Sukno S.A."/>
            <person name="Thon M.R."/>
            <person name="Massola Junior N.S."/>
            <person name="Baroncelli R."/>
        </authorList>
    </citation>
    <scope>NUCLEOTIDE SEQUENCE [LARGE SCALE GENOMIC DNA]</scope>
    <source>
        <strain evidence="1 2">CMES1059</strain>
    </source>
</reference>
<proteinExistence type="predicted"/>
<organism evidence="1 2">
    <name type="scientific">Colletotrichum truncatum</name>
    <name type="common">Anthracnose fungus</name>
    <name type="synonym">Colletotrichum capsici</name>
    <dbReference type="NCBI Taxonomy" id="5467"/>
    <lineage>
        <taxon>Eukaryota</taxon>
        <taxon>Fungi</taxon>
        <taxon>Dikarya</taxon>
        <taxon>Ascomycota</taxon>
        <taxon>Pezizomycotina</taxon>
        <taxon>Sordariomycetes</taxon>
        <taxon>Hypocreomycetidae</taxon>
        <taxon>Glomerellales</taxon>
        <taxon>Glomerellaceae</taxon>
        <taxon>Colletotrichum</taxon>
        <taxon>Colletotrichum truncatum species complex</taxon>
    </lineage>
</organism>
<keyword evidence="2" id="KW-1185">Reference proteome</keyword>
<name>A0ACC3Z6H0_COLTU</name>
<protein>
    <submittedName>
        <fullName evidence="1">Exosome complex exonuclease</fullName>
    </submittedName>
</protein>
<comment type="caution">
    <text evidence="1">The sequence shown here is derived from an EMBL/GenBank/DDBJ whole genome shotgun (WGS) entry which is preliminary data.</text>
</comment>
<accession>A0ACC3Z6H0</accession>
<keyword evidence="1" id="KW-0269">Exonuclease</keyword>